<dbReference type="PROSITE" id="PS50293">
    <property type="entry name" value="TPR_REGION"/>
    <property type="match status" value="1"/>
</dbReference>
<dbReference type="SUPFAM" id="SSF53300">
    <property type="entry name" value="vWA-like"/>
    <property type="match status" value="1"/>
</dbReference>
<proteinExistence type="predicted"/>
<sequence length="625" mass="69017">MTFLYPQWFWAVIPCVLITLYLTKRSKHQTLIAPHIAKAMGLEASKNSTTIKLFTAAWLIAILSLSGPSINDVTRPSVQSNDARVVVMDMSLSMYARDVSPSRLEQARYKVTDMLNQWQDGQTGLVVYAGDAYSVAPLTRDSQSLLNHLPLLSPAIMPYPGARAEKGVEQAIDMLTNAGFQSGQIILVIDDLSAKEKQAIEALIDNRWQLAILAIATENGAPIPLPEGGMLQTSNGTTVVATSQFGNMNTLARNVGGLFIPIQHNNSDVDTITSMSELLANTSRDTDSKREIETWQNKGYWLTLPLLAFGLLMFRRGVLFSLMLGVTLTTATPKAQANPWLNDDQKAYQSFQSGDFQAAQNTFSDKEWQGISAYENGDYQMAIEALSGIESTRAEYNLGNAYAQSGDLEKAIEQYQRVLAQEPNHQDAQDNLSLVEQLRDQQQQQSQGEDSSESQQSEQDSQQQDSGQQDSGQQDSSDQEQESSDSSSQSQQQNSDSQPSDSSSHSDAEEGQETQPQDSSESPSEPSSEQQDSAQNAPEPTPSEQNQEQSSEQSALESQLQDQESPAEKAPISAQELSEQEQQKQRDLQTLDRVEAARDPSRLIRAQLQLQAQQKPKPQVTEKNW</sequence>
<organism evidence="4 5">
    <name type="scientific">Vibrio agarivorans</name>
    <dbReference type="NCBI Taxonomy" id="153622"/>
    <lineage>
        <taxon>Bacteria</taxon>
        <taxon>Pseudomonadati</taxon>
        <taxon>Pseudomonadota</taxon>
        <taxon>Gammaproteobacteria</taxon>
        <taxon>Vibrionales</taxon>
        <taxon>Vibrionaceae</taxon>
        <taxon>Vibrio</taxon>
    </lineage>
</organism>
<evidence type="ECO:0000256" key="2">
    <source>
        <dbReference type="SAM" id="MobiDB-lite"/>
    </source>
</evidence>
<protein>
    <submittedName>
        <fullName evidence="4">VWA domain-containing protein</fullName>
    </submittedName>
</protein>
<dbReference type="Proteomes" id="UP001169719">
    <property type="component" value="Unassembled WGS sequence"/>
</dbReference>
<dbReference type="InterPro" id="IPR019734">
    <property type="entry name" value="TPR_rpt"/>
</dbReference>
<dbReference type="PANTHER" id="PTHR22550:SF14">
    <property type="entry name" value="VWFA DOMAIN-CONTAINING PROTEIN"/>
    <property type="match status" value="1"/>
</dbReference>
<feature type="compositionally biased region" description="Low complexity" evidence="2">
    <location>
        <begin position="543"/>
        <end position="564"/>
    </location>
</feature>
<dbReference type="InterPro" id="IPR011990">
    <property type="entry name" value="TPR-like_helical_dom_sf"/>
</dbReference>
<feature type="compositionally biased region" description="Low complexity" evidence="2">
    <location>
        <begin position="440"/>
        <end position="476"/>
    </location>
</feature>
<feature type="region of interest" description="Disordered" evidence="2">
    <location>
        <begin position="437"/>
        <end position="600"/>
    </location>
</feature>
<dbReference type="InterPro" id="IPR050768">
    <property type="entry name" value="UPF0353/GerABKA_families"/>
</dbReference>
<evidence type="ECO:0000313" key="5">
    <source>
        <dbReference type="Proteomes" id="UP001169719"/>
    </source>
</evidence>
<dbReference type="Pfam" id="PF13519">
    <property type="entry name" value="VWA_2"/>
    <property type="match status" value="1"/>
</dbReference>
<dbReference type="Gene3D" id="3.40.50.410">
    <property type="entry name" value="von Willebrand factor, type A domain"/>
    <property type="match status" value="1"/>
</dbReference>
<feature type="domain" description="VWFA" evidence="3">
    <location>
        <begin position="85"/>
        <end position="190"/>
    </location>
</feature>
<dbReference type="Gene3D" id="1.25.40.10">
    <property type="entry name" value="Tetratricopeptide repeat domain"/>
    <property type="match status" value="1"/>
</dbReference>
<evidence type="ECO:0000256" key="1">
    <source>
        <dbReference type="PROSITE-ProRule" id="PRU00339"/>
    </source>
</evidence>
<keyword evidence="1" id="KW-0802">TPR repeat</keyword>
<keyword evidence="5" id="KW-1185">Reference proteome</keyword>
<dbReference type="PANTHER" id="PTHR22550">
    <property type="entry name" value="SPORE GERMINATION PROTEIN"/>
    <property type="match status" value="1"/>
</dbReference>
<reference evidence="4" key="1">
    <citation type="submission" date="2024-05" db="EMBL/GenBank/DDBJ databases">
        <title>Genome Sequences of Four Agar- Degrading Marine Bacteria.</title>
        <authorList>
            <person name="Phillips E.K."/>
            <person name="Shaffer J.C."/>
            <person name="Henson M.W."/>
            <person name="Temperton B."/>
            <person name="Thrash C.J."/>
            <person name="Martin M.O."/>
        </authorList>
    </citation>
    <scope>NUCLEOTIDE SEQUENCE</scope>
    <source>
        <strain evidence="4">EKP203</strain>
    </source>
</reference>
<dbReference type="EMBL" id="JAUEOZ010000002">
    <property type="protein sequence ID" value="MDN2483279.1"/>
    <property type="molecule type" value="Genomic_DNA"/>
</dbReference>
<comment type="caution">
    <text evidence="4">The sequence shown here is derived from an EMBL/GenBank/DDBJ whole genome shotgun (WGS) entry which is preliminary data.</text>
</comment>
<evidence type="ECO:0000313" key="4">
    <source>
        <dbReference type="EMBL" id="MDN2483279.1"/>
    </source>
</evidence>
<gene>
    <name evidence="4" type="ORF">QWJ08_18205</name>
</gene>
<dbReference type="InterPro" id="IPR002035">
    <property type="entry name" value="VWF_A"/>
</dbReference>
<dbReference type="PROSITE" id="PS50005">
    <property type="entry name" value="TPR"/>
    <property type="match status" value="1"/>
</dbReference>
<feature type="compositionally biased region" description="Basic and acidic residues" evidence="2">
    <location>
        <begin position="581"/>
        <end position="600"/>
    </location>
</feature>
<dbReference type="RefSeq" id="WP_289963335.1">
    <property type="nucleotide sequence ID" value="NZ_JAUEOZ010000002.1"/>
</dbReference>
<dbReference type="SMART" id="SM00028">
    <property type="entry name" value="TPR"/>
    <property type="match status" value="1"/>
</dbReference>
<feature type="compositionally biased region" description="Low complexity" evidence="2">
    <location>
        <begin position="484"/>
        <end position="505"/>
    </location>
</feature>
<dbReference type="InterPro" id="IPR036465">
    <property type="entry name" value="vWFA_dom_sf"/>
</dbReference>
<feature type="repeat" description="TPR" evidence="1">
    <location>
        <begin position="392"/>
        <end position="425"/>
    </location>
</feature>
<evidence type="ECO:0000259" key="3">
    <source>
        <dbReference type="Pfam" id="PF13519"/>
    </source>
</evidence>
<dbReference type="Pfam" id="PF00515">
    <property type="entry name" value="TPR_1"/>
    <property type="match status" value="1"/>
</dbReference>
<name>A0ABT7Y5F3_9VIBR</name>
<dbReference type="SUPFAM" id="SSF48452">
    <property type="entry name" value="TPR-like"/>
    <property type="match status" value="1"/>
</dbReference>
<accession>A0ABT7Y5F3</accession>
<feature type="compositionally biased region" description="Low complexity" evidence="2">
    <location>
        <begin position="515"/>
        <end position="533"/>
    </location>
</feature>